<dbReference type="Proteomes" id="UP001227126">
    <property type="component" value="Unassembled WGS sequence"/>
</dbReference>
<accession>A0ABT7FGE1</accession>
<comment type="caution">
    <text evidence="2">The sequence shown here is derived from an EMBL/GenBank/DDBJ whole genome shotgun (WGS) entry which is preliminary data.</text>
</comment>
<name>A0ABT7FGE1_9RHOB</name>
<organism evidence="2 3">
    <name type="scientific">Sedimentitalea xiamensis</name>
    <dbReference type="NCBI Taxonomy" id="3050037"/>
    <lineage>
        <taxon>Bacteria</taxon>
        <taxon>Pseudomonadati</taxon>
        <taxon>Pseudomonadota</taxon>
        <taxon>Alphaproteobacteria</taxon>
        <taxon>Rhodobacterales</taxon>
        <taxon>Paracoccaceae</taxon>
        <taxon>Sedimentitalea</taxon>
    </lineage>
</organism>
<sequence length="63" mass="6713">SRPFGPTDTPKSPASTAEVPPQVRPGTEIGEAEAVVQTILDMILISFAQFCCECDFHCAVCLS</sequence>
<evidence type="ECO:0000313" key="2">
    <source>
        <dbReference type="EMBL" id="MDK3074206.1"/>
    </source>
</evidence>
<feature type="non-terminal residue" evidence="2">
    <location>
        <position position="1"/>
    </location>
</feature>
<dbReference type="RefSeq" id="WP_284486138.1">
    <property type="nucleotide sequence ID" value="NZ_JASNJE010000016.1"/>
</dbReference>
<proteinExistence type="predicted"/>
<reference evidence="2 3" key="1">
    <citation type="submission" date="2023-05" db="EMBL/GenBank/DDBJ databases">
        <title>Sedimentitalea sp. nov. JM2-8.</title>
        <authorList>
            <person name="Huang J."/>
        </authorList>
    </citation>
    <scope>NUCLEOTIDE SEQUENCE [LARGE SCALE GENOMIC DNA]</scope>
    <source>
        <strain evidence="2 3">JM2-8</strain>
    </source>
</reference>
<evidence type="ECO:0000313" key="3">
    <source>
        <dbReference type="Proteomes" id="UP001227126"/>
    </source>
</evidence>
<keyword evidence="3" id="KW-1185">Reference proteome</keyword>
<dbReference type="EMBL" id="JASNJE010000016">
    <property type="protein sequence ID" value="MDK3074206.1"/>
    <property type="molecule type" value="Genomic_DNA"/>
</dbReference>
<gene>
    <name evidence="2" type="ORF">QO034_13895</name>
</gene>
<protein>
    <submittedName>
        <fullName evidence="2">Uncharacterized protein</fullName>
    </submittedName>
</protein>
<evidence type="ECO:0000256" key="1">
    <source>
        <dbReference type="SAM" id="MobiDB-lite"/>
    </source>
</evidence>
<feature type="region of interest" description="Disordered" evidence="1">
    <location>
        <begin position="1"/>
        <end position="26"/>
    </location>
</feature>